<dbReference type="OrthoDB" id="669460at2759"/>
<dbReference type="Proteomes" id="UP000570595">
    <property type="component" value="Unassembled WGS sequence"/>
</dbReference>
<keyword evidence="1" id="KW-0812">Transmembrane</keyword>
<feature type="transmembrane region" description="Helical" evidence="1">
    <location>
        <begin position="249"/>
        <end position="271"/>
    </location>
</feature>
<feature type="transmembrane region" description="Helical" evidence="1">
    <location>
        <begin position="6"/>
        <end position="31"/>
    </location>
</feature>
<feature type="transmembrane region" description="Helical" evidence="1">
    <location>
        <begin position="76"/>
        <end position="97"/>
    </location>
</feature>
<evidence type="ECO:0000313" key="4">
    <source>
        <dbReference type="Proteomes" id="UP000570595"/>
    </source>
</evidence>
<dbReference type="PANTHER" id="PTHR33876">
    <property type="entry name" value="UNNAMED PRODUCT"/>
    <property type="match status" value="1"/>
</dbReference>
<evidence type="ECO:0000313" key="5">
    <source>
        <dbReference type="Proteomes" id="UP000572268"/>
    </source>
</evidence>
<dbReference type="EMBL" id="JABANN010000868">
    <property type="protein sequence ID" value="KAF4652849.1"/>
    <property type="molecule type" value="Genomic_DNA"/>
</dbReference>
<gene>
    <name evidence="3" type="ORF">FOL46_009467</name>
    <name evidence="2" type="ORF">FOZ61_010528</name>
</gene>
<dbReference type="AlphaFoldDB" id="A0A7J6L1V8"/>
<accession>A0A7J6L1V8</accession>
<dbReference type="InterPro" id="IPR052776">
    <property type="entry name" value="Chloro_ReproSupport/MetalTrans"/>
</dbReference>
<evidence type="ECO:0000313" key="3">
    <source>
        <dbReference type="EMBL" id="KAF4652849.1"/>
    </source>
</evidence>
<evidence type="ECO:0000313" key="2">
    <source>
        <dbReference type="EMBL" id="KAF4651368.1"/>
    </source>
</evidence>
<feature type="transmembrane region" description="Helical" evidence="1">
    <location>
        <begin position="291"/>
        <end position="313"/>
    </location>
</feature>
<evidence type="ECO:0000256" key="1">
    <source>
        <dbReference type="SAM" id="Phobius"/>
    </source>
</evidence>
<feature type="transmembrane region" description="Helical" evidence="1">
    <location>
        <begin position="213"/>
        <end position="237"/>
    </location>
</feature>
<organism evidence="3 5">
    <name type="scientific">Perkinsus olseni</name>
    <name type="common">Perkinsus atlanticus</name>
    <dbReference type="NCBI Taxonomy" id="32597"/>
    <lineage>
        <taxon>Eukaryota</taxon>
        <taxon>Sar</taxon>
        <taxon>Alveolata</taxon>
        <taxon>Perkinsozoa</taxon>
        <taxon>Perkinsea</taxon>
        <taxon>Perkinsida</taxon>
        <taxon>Perkinsidae</taxon>
        <taxon>Perkinsus</taxon>
    </lineage>
</organism>
<feature type="transmembrane region" description="Helical" evidence="1">
    <location>
        <begin position="43"/>
        <end position="64"/>
    </location>
</feature>
<dbReference type="PANTHER" id="PTHR33876:SF4">
    <property type="entry name" value="CHLOROPLAST PROTEIN FOR GROWTH AND FERTILITY 2"/>
    <property type="match status" value="1"/>
</dbReference>
<keyword evidence="1" id="KW-1133">Transmembrane helix</keyword>
<reference evidence="4 5" key="1">
    <citation type="submission" date="2020-04" db="EMBL/GenBank/DDBJ databases">
        <title>Perkinsus olseni comparative genomics.</title>
        <authorList>
            <person name="Bogema D.R."/>
        </authorList>
    </citation>
    <scope>NUCLEOTIDE SEQUENCE [LARGE SCALE GENOMIC DNA]</scope>
    <source>
        <strain evidence="2">ATCC PRA-179</strain>
        <strain evidence="3">ATCC PRA-31</strain>
    </source>
</reference>
<dbReference type="EMBL" id="JABAHT010000865">
    <property type="protein sequence ID" value="KAF4651368.1"/>
    <property type="molecule type" value="Genomic_DNA"/>
</dbReference>
<protein>
    <submittedName>
        <fullName evidence="3">Uncharacterized protein</fullName>
    </submittedName>
</protein>
<sequence>MPITDVISAAVAAGVLHVLMGPDHISAIMTVSVCQRWKAFWYGIRWGVGHSVGLAIVAVLLWTIEAETTESRTHHFAYIASYVSGAFMLAFGLYFLLKAKSELEKIAEIVELRTTQRRWRSAGTEMHENVAFELLDDELVHDFEVGDAEEGLDDGLDDKTQVVGASAASTQPASPVVDPVAPRSLAGDVREPEPDSRMKFCFRGPAGRTRARLVQALVSFCAGILGGIAGPGGMLAIVPATYYDTAGEAYGYIGTFFVASTMMMGIVAAVYGEVTYRVASRSVDDGGSLRVVKIVYFASCGASIAVGIAWIVLNATGVLQKLFG</sequence>
<proteinExistence type="predicted"/>
<keyword evidence="1" id="KW-0472">Membrane</keyword>
<comment type="caution">
    <text evidence="3">The sequence shown here is derived from an EMBL/GenBank/DDBJ whole genome shotgun (WGS) entry which is preliminary data.</text>
</comment>
<dbReference type="Proteomes" id="UP000572268">
    <property type="component" value="Unassembled WGS sequence"/>
</dbReference>
<name>A0A7J6L1V8_PEROL</name>